<dbReference type="Proteomes" id="UP000321583">
    <property type="component" value="Unassembled WGS sequence"/>
</dbReference>
<keyword evidence="3" id="KW-1185">Reference proteome</keyword>
<dbReference type="RefSeq" id="WP_019399576.1">
    <property type="nucleotide sequence ID" value="NZ_VLJS01000113.1"/>
</dbReference>
<feature type="chain" id="PRO_5021849087" description="Membrane-bound lysozyme inhibitor of c-type lysozyme MliC" evidence="1">
    <location>
        <begin position="23"/>
        <end position="120"/>
    </location>
</feature>
<evidence type="ECO:0000313" key="2">
    <source>
        <dbReference type="EMBL" id="TWH03581.1"/>
    </source>
</evidence>
<evidence type="ECO:0000313" key="3">
    <source>
        <dbReference type="Proteomes" id="UP000321583"/>
    </source>
</evidence>
<name>A0A562D307_9GAMM</name>
<sequence>MSARLRGCIGGALLAAATAAAAWLNVDHGSARLVLEPGRVGACTTPAATAVEWDAGKAGEGGVRLEVNNLGKPPKLWVLEGPRGRAEAGAWAHDGYTVTLRTAGGRLLARRTLATEPCSP</sequence>
<organism evidence="2 3">
    <name type="scientific">Pseudoxanthomonas taiwanensis J19</name>
    <dbReference type="NCBI Taxonomy" id="935569"/>
    <lineage>
        <taxon>Bacteria</taxon>
        <taxon>Pseudomonadati</taxon>
        <taxon>Pseudomonadota</taxon>
        <taxon>Gammaproteobacteria</taxon>
        <taxon>Lysobacterales</taxon>
        <taxon>Lysobacteraceae</taxon>
        <taxon>Pseudoxanthomonas</taxon>
    </lineage>
</organism>
<comment type="caution">
    <text evidence="2">The sequence shown here is derived from an EMBL/GenBank/DDBJ whole genome shotgun (WGS) entry which is preliminary data.</text>
</comment>
<evidence type="ECO:0008006" key="4">
    <source>
        <dbReference type="Google" id="ProtNLM"/>
    </source>
</evidence>
<protein>
    <recommendedName>
        <fullName evidence="4">Membrane-bound lysozyme inhibitor of c-type lysozyme MliC</fullName>
    </recommendedName>
</protein>
<evidence type="ECO:0000256" key="1">
    <source>
        <dbReference type="SAM" id="SignalP"/>
    </source>
</evidence>
<keyword evidence="1" id="KW-0732">Signal</keyword>
<dbReference type="AlphaFoldDB" id="A0A562D307"/>
<dbReference type="EMBL" id="VLJS01000113">
    <property type="protein sequence ID" value="TWH03581.1"/>
    <property type="molecule type" value="Genomic_DNA"/>
</dbReference>
<accession>A0A562D307</accession>
<proteinExistence type="predicted"/>
<dbReference type="OrthoDB" id="5989897at2"/>
<feature type="signal peptide" evidence="1">
    <location>
        <begin position="1"/>
        <end position="22"/>
    </location>
</feature>
<reference evidence="2 3" key="1">
    <citation type="submission" date="2019-07" db="EMBL/GenBank/DDBJ databases">
        <title>Genome sequencing of lignin-degrading bacterial isolates.</title>
        <authorList>
            <person name="Gladden J."/>
        </authorList>
    </citation>
    <scope>NUCLEOTIDE SEQUENCE [LARGE SCALE GENOMIC DNA]</scope>
    <source>
        <strain evidence="2 3">J19</strain>
    </source>
</reference>
<gene>
    <name evidence="2" type="ORF">L613_000800000100</name>
</gene>